<dbReference type="AlphaFoldDB" id="A0A427XNF1"/>
<comment type="similarity">
    <text evidence="4">Belongs to the fatty acid desaturase type 1 family.</text>
</comment>
<comment type="pathway">
    <text evidence="3">Sphingolipid metabolism.</text>
</comment>
<evidence type="ECO:0000256" key="4">
    <source>
        <dbReference type="ARBA" id="ARBA00009295"/>
    </source>
</evidence>
<keyword evidence="14" id="KW-0443">Lipid metabolism</keyword>
<dbReference type="STRING" id="105984.A0A427XNF1"/>
<organism evidence="18 19">
    <name type="scientific">Apiotrichum porosum</name>
    <dbReference type="NCBI Taxonomy" id="105984"/>
    <lineage>
        <taxon>Eukaryota</taxon>
        <taxon>Fungi</taxon>
        <taxon>Dikarya</taxon>
        <taxon>Basidiomycota</taxon>
        <taxon>Agaricomycotina</taxon>
        <taxon>Tremellomycetes</taxon>
        <taxon>Trichosporonales</taxon>
        <taxon>Trichosporonaceae</taxon>
        <taxon>Apiotrichum</taxon>
    </lineage>
</organism>
<keyword evidence="13" id="KW-0408">Iron</keyword>
<feature type="transmembrane region" description="Helical" evidence="16">
    <location>
        <begin position="361"/>
        <end position="379"/>
    </location>
</feature>
<dbReference type="InterPro" id="IPR005804">
    <property type="entry name" value="FA_desaturase_dom"/>
</dbReference>
<dbReference type="Pfam" id="PF00487">
    <property type="entry name" value="FA_desaturase"/>
    <property type="match status" value="1"/>
</dbReference>
<dbReference type="GO" id="GO:0016717">
    <property type="term" value="F:oxidoreductase activity, acting on paired donors, with oxidation of a pair of donors resulting in the reduction of molecular oxygen to two molecules of water"/>
    <property type="evidence" value="ECO:0007669"/>
    <property type="project" value="TreeGrafter"/>
</dbReference>
<dbReference type="GeneID" id="39593400"/>
<comment type="caution">
    <text evidence="18">The sequence shown here is derived from an EMBL/GenBank/DDBJ whole genome shotgun (WGS) entry which is preliminary data.</text>
</comment>
<dbReference type="Proteomes" id="UP000279236">
    <property type="component" value="Unassembled WGS sequence"/>
</dbReference>
<gene>
    <name evidence="18" type="ORF">EHS24_008857</name>
</gene>
<dbReference type="GO" id="GO:0046872">
    <property type="term" value="F:metal ion binding"/>
    <property type="evidence" value="ECO:0007669"/>
    <property type="project" value="UniProtKB-KW"/>
</dbReference>
<dbReference type="PROSITE" id="PS50255">
    <property type="entry name" value="CYTOCHROME_B5_2"/>
    <property type="match status" value="1"/>
</dbReference>
<dbReference type="SMART" id="SM01117">
    <property type="entry name" value="Cyt-b5"/>
    <property type="match status" value="1"/>
</dbReference>
<dbReference type="GO" id="GO:0016020">
    <property type="term" value="C:membrane"/>
    <property type="evidence" value="ECO:0007669"/>
    <property type="project" value="UniProtKB-SubCell"/>
</dbReference>
<keyword evidence="15 16" id="KW-0472">Membrane</keyword>
<dbReference type="InterPro" id="IPR036400">
    <property type="entry name" value="Cyt_B5-like_heme/steroid_sf"/>
</dbReference>
<sequence>MIATRTTPAEPLSAKILTLNAGEDAAAAQAASAAAKRAPRQLPPLTRAEIATRIASGQALVLKGPLVLNVTAWSARHPGGALALLHFVGRDAEDEMAAYHSDATLEYMRKYAVGVASDFDDEVGWKPLTPPIALGLVRHSDGIKGHWAREGRVVAAEGLVPESESALDDVVTLTAEQLEPVIVPAGLDRRVERTRSKAYHDLKKQVVDAGLFVPPGPLSGYGKDIVRYLLLGGGSLALFFGTTGWAGQMASAALLGFMWQQLTFVVHDACHCGVTGNWWWDRMLAMTVADWIGGLSAGWWCDNHDIHHLVTNHPEHDPDIQHIPFFAISVQFFRNLWSTYYKRIMWLDKFSQYMIPIQHRLYYIVLSLARFNLYVLSYMHLFGKKVKHDFFWKYELSGLAFFWLYYGSMLRSLPTWGMVFGYLVVSHVCASPVHVQIVLSHFACSTDDLGPLESFPSRQLRTTMDVVCGEDIEFVHGGLHLQVTHHLFPRLPRHNLRKASLLVKDYCKAYDIEYMEHGWLDGNRQVLDTLRDVANQLAILKQVADKEIAEKMH</sequence>
<evidence type="ECO:0000313" key="19">
    <source>
        <dbReference type="Proteomes" id="UP000279236"/>
    </source>
</evidence>
<dbReference type="GO" id="GO:0006665">
    <property type="term" value="P:sphingolipid metabolic process"/>
    <property type="evidence" value="ECO:0007669"/>
    <property type="project" value="UniProtKB-UniPathway"/>
</dbReference>
<dbReference type="OrthoDB" id="260091at2759"/>
<dbReference type="RefSeq" id="XP_028475231.1">
    <property type="nucleotide sequence ID" value="XM_028624159.1"/>
</dbReference>
<evidence type="ECO:0000256" key="10">
    <source>
        <dbReference type="ARBA" id="ARBA00022919"/>
    </source>
</evidence>
<proteinExistence type="inferred from homology"/>
<evidence type="ECO:0000256" key="3">
    <source>
        <dbReference type="ARBA" id="ARBA00004991"/>
    </source>
</evidence>
<evidence type="ECO:0000256" key="14">
    <source>
        <dbReference type="ARBA" id="ARBA00023098"/>
    </source>
</evidence>
<feature type="domain" description="Cytochrome b5 heme-binding" evidence="17">
    <location>
        <begin position="60"/>
        <end position="117"/>
    </location>
</feature>
<evidence type="ECO:0000256" key="12">
    <source>
        <dbReference type="ARBA" id="ARBA00023002"/>
    </source>
</evidence>
<keyword evidence="11 16" id="KW-1133">Transmembrane helix</keyword>
<evidence type="ECO:0000256" key="13">
    <source>
        <dbReference type="ARBA" id="ARBA00023004"/>
    </source>
</evidence>
<dbReference type="EMBL" id="RSCE01000008">
    <property type="protein sequence ID" value="RSH80284.1"/>
    <property type="molecule type" value="Genomic_DNA"/>
</dbReference>
<evidence type="ECO:0000256" key="1">
    <source>
        <dbReference type="ARBA" id="ARBA00004141"/>
    </source>
</evidence>
<dbReference type="PANTHER" id="PTHR19353:SF30">
    <property type="entry name" value="DELTA 8-(E)-SPHINGOLIPID DESATURASE"/>
    <property type="match status" value="1"/>
</dbReference>
<dbReference type="SUPFAM" id="SSF55856">
    <property type="entry name" value="Cytochrome b5-like heme/steroid binding domain"/>
    <property type="match status" value="1"/>
</dbReference>
<protein>
    <recommendedName>
        <fullName evidence="6">Delta 8-(E)-sphingolipid desaturase</fullName>
        <ecNumber evidence="5">1.14.19.18</ecNumber>
    </recommendedName>
</protein>
<evidence type="ECO:0000313" key="18">
    <source>
        <dbReference type="EMBL" id="RSH80284.1"/>
    </source>
</evidence>
<comment type="pathway">
    <text evidence="2">Lipid metabolism; sphingolipid metabolism.</text>
</comment>
<dbReference type="CDD" id="cd03506">
    <property type="entry name" value="Delta6-FADS-like"/>
    <property type="match status" value="1"/>
</dbReference>
<evidence type="ECO:0000256" key="5">
    <source>
        <dbReference type="ARBA" id="ARBA00012019"/>
    </source>
</evidence>
<dbReference type="PANTHER" id="PTHR19353">
    <property type="entry name" value="FATTY ACID DESATURASE 2"/>
    <property type="match status" value="1"/>
</dbReference>
<keyword evidence="19" id="KW-1185">Reference proteome</keyword>
<dbReference type="Pfam" id="PF00173">
    <property type="entry name" value="Cyt-b5"/>
    <property type="match status" value="1"/>
</dbReference>
<evidence type="ECO:0000259" key="17">
    <source>
        <dbReference type="PROSITE" id="PS50255"/>
    </source>
</evidence>
<reference evidence="18 19" key="1">
    <citation type="submission" date="2018-11" db="EMBL/GenBank/DDBJ databases">
        <title>Genome sequence of Apiotrichum porosum DSM 27194.</title>
        <authorList>
            <person name="Aliyu H."/>
            <person name="Gorte O."/>
            <person name="Ochsenreither K."/>
        </authorList>
    </citation>
    <scope>NUCLEOTIDE SEQUENCE [LARGE SCALE GENOMIC DNA]</scope>
    <source>
        <strain evidence="18 19">DSM 27194</strain>
    </source>
</reference>
<comment type="subcellular location">
    <subcellularLocation>
        <location evidence="1">Membrane</location>
        <topology evidence="1">Multi-pass membrane protein</topology>
    </subcellularLocation>
</comment>
<evidence type="ECO:0000256" key="8">
    <source>
        <dbReference type="ARBA" id="ARBA00022692"/>
    </source>
</evidence>
<dbReference type="InterPro" id="IPR001199">
    <property type="entry name" value="Cyt_B5-like_heme/steroid-bd"/>
</dbReference>
<dbReference type="UniPathway" id="UPA00222"/>
<dbReference type="Gene3D" id="3.10.120.10">
    <property type="entry name" value="Cytochrome b5-like heme/steroid binding domain"/>
    <property type="match status" value="1"/>
</dbReference>
<dbReference type="PIRSF" id="PIRSF015921">
    <property type="entry name" value="FA_sphinglp_des"/>
    <property type="match status" value="1"/>
</dbReference>
<evidence type="ECO:0000256" key="15">
    <source>
        <dbReference type="ARBA" id="ARBA00023136"/>
    </source>
</evidence>
<keyword evidence="8 16" id="KW-0812">Transmembrane</keyword>
<dbReference type="EC" id="1.14.19.18" evidence="5"/>
<evidence type="ECO:0000256" key="9">
    <source>
        <dbReference type="ARBA" id="ARBA00022723"/>
    </source>
</evidence>
<evidence type="ECO:0000256" key="11">
    <source>
        <dbReference type="ARBA" id="ARBA00022989"/>
    </source>
</evidence>
<keyword evidence="9" id="KW-0479">Metal-binding</keyword>
<evidence type="ECO:0000256" key="16">
    <source>
        <dbReference type="SAM" id="Phobius"/>
    </source>
</evidence>
<keyword evidence="7" id="KW-0349">Heme</keyword>
<evidence type="ECO:0000256" key="6">
    <source>
        <dbReference type="ARBA" id="ARBA00016939"/>
    </source>
</evidence>
<dbReference type="InterPro" id="IPR012171">
    <property type="entry name" value="Fatty_acid_desaturase"/>
</dbReference>
<name>A0A427XNF1_9TREE</name>
<accession>A0A427XNF1</accession>
<keyword evidence="12" id="KW-0560">Oxidoreductase</keyword>
<evidence type="ECO:0000256" key="2">
    <source>
        <dbReference type="ARBA" id="ARBA00004760"/>
    </source>
</evidence>
<evidence type="ECO:0000256" key="7">
    <source>
        <dbReference type="ARBA" id="ARBA00022617"/>
    </source>
</evidence>
<keyword evidence="10" id="KW-0746">Sphingolipid metabolism</keyword>